<dbReference type="SUPFAM" id="SSF56672">
    <property type="entry name" value="DNA/RNA polymerases"/>
    <property type="match status" value="1"/>
</dbReference>
<dbReference type="GO" id="GO:0004523">
    <property type="term" value="F:RNA-DNA hybrid ribonuclease activity"/>
    <property type="evidence" value="ECO:0007669"/>
    <property type="project" value="InterPro"/>
</dbReference>
<accession>A0AAD4W7K4</accession>
<dbReference type="InterPro" id="IPR043502">
    <property type="entry name" value="DNA/RNA_pol_sf"/>
</dbReference>
<comment type="caution">
    <text evidence="2">The sequence shown here is derived from an EMBL/GenBank/DDBJ whole genome shotgun (WGS) entry which is preliminary data.</text>
</comment>
<reference evidence="2 3" key="1">
    <citation type="journal article" date="2022" name="G3 (Bethesda)">
        <title>Whole-genome sequence and methylome profiling of the almond [Prunus dulcis (Mill.) D.A. Webb] cultivar 'Nonpareil'.</title>
        <authorList>
            <person name="D'Amico-Willman K.M."/>
            <person name="Ouma W.Z."/>
            <person name="Meulia T."/>
            <person name="Sideli G.M."/>
            <person name="Gradziel T.M."/>
            <person name="Fresnedo-Ramirez J."/>
        </authorList>
    </citation>
    <scope>NUCLEOTIDE SEQUENCE [LARGE SCALE GENOMIC DNA]</scope>
    <source>
        <strain evidence="2">Clone GOH B32 T37-40</strain>
    </source>
</reference>
<dbReference type="Proteomes" id="UP001054821">
    <property type="component" value="Chromosome 3"/>
</dbReference>
<sequence length="224" mass="25289">MPFGLKNTRATYQRLVNKIFKKQIGKTIEIYVDNMLVKAPESADYFKNLAEAFSLLQQYRMKLNLNRASNQKEAGAGIVIITLDGTLLEQAITLGFPALNNEAEYKVLLAGLCLAKELSIMKLAIYSDSQLITNQASGGYMAKRQRMILYLDKVQDLLKAFLIFTSNRKLTSNNLSRGTSSANSVAAVDRYRQWYTVRGQAYHRFLCEVWLQIAPVNSQISAMQ</sequence>
<dbReference type="EMBL" id="JAJFAZ020000003">
    <property type="protein sequence ID" value="KAI5337858.1"/>
    <property type="molecule type" value="Genomic_DNA"/>
</dbReference>
<protein>
    <recommendedName>
        <fullName evidence="1">RNase H type-1 domain-containing protein</fullName>
    </recommendedName>
</protein>
<keyword evidence="3" id="KW-1185">Reference proteome</keyword>
<dbReference type="Gene3D" id="3.30.420.10">
    <property type="entry name" value="Ribonuclease H-like superfamily/Ribonuclease H"/>
    <property type="match status" value="1"/>
</dbReference>
<feature type="domain" description="RNase H type-1" evidence="1">
    <location>
        <begin position="69"/>
        <end position="161"/>
    </location>
</feature>
<dbReference type="Pfam" id="PF13456">
    <property type="entry name" value="RVT_3"/>
    <property type="match status" value="1"/>
</dbReference>
<evidence type="ECO:0000313" key="2">
    <source>
        <dbReference type="EMBL" id="KAI5337858.1"/>
    </source>
</evidence>
<dbReference type="CDD" id="cd09279">
    <property type="entry name" value="RNase_HI_like"/>
    <property type="match status" value="1"/>
</dbReference>
<dbReference type="PANTHER" id="PTHR48475:SF2">
    <property type="entry name" value="RIBONUCLEASE H"/>
    <property type="match status" value="1"/>
</dbReference>
<dbReference type="InterPro" id="IPR002156">
    <property type="entry name" value="RNaseH_domain"/>
</dbReference>
<dbReference type="Gene3D" id="3.30.70.270">
    <property type="match status" value="1"/>
</dbReference>
<dbReference type="AlphaFoldDB" id="A0AAD4W7K4"/>
<dbReference type="PANTHER" id="PTHR48475">
    <property type="entry name" value="RIBONUCLEASE H"/>
    <property type="match status" value="1"/>
</dbReference>
<evidence type="ECO:0000259" key="1">
    <source>
        <dbReference type="Pfam" id="PF13456"/>
    </source>
</evidence>
<dbReference type="InterPro" id="IPR043128">
    <property type="entry name" value="Rev_trsase/Diguanyl_cyclase"/>
</dbReference>
<evidence type="ECO:0000313" key="3">
    <source>
        <dbReference type="Proteomes" id="UP001054821"/>
    </source>
</evidence>
<proteinExistence type="predicted"/>
<organism evidence="2 3">
    <name type="scientific">Prunus dulcis</name>
    <name type="common">Almond</name>
    <name type="synonym">Amygdalus dulcis</name>
    <dbReference type="NCBI Taxonomy" id="3755"/>
    <lineage>
        <taxon>Eukaryota</taxon>
        <taxon>Viridiplantae</taxon>
        <taxon>Streptophyta</taxon>
        <taxon>Embryophyta</taxon>
        <taxon>Tracheophyta</taxon>
        <taxon>Spermatophyta</taxon>
        <taxon>Magnoliopsida</taxon>
        <taxon>eudicotyledons</taxon>
        <taxon>Gunneridae</taxon>
        <taxon>Pentapetalae</taxon>
        <taxon>rosids</taxon>
        <taxon>fabids</taxon>
        <taxon>Rosales</taxon>
        <taxon>Rosaceae</taxon>
        <taxon>Amygdaloideae</taxon>
        <taxon>Amygdaleae</taxon>
        <taxon>Prunus</taxon>
    </lineage>
</organism>
<dbReference type="InterPro" id="IPR036397">
    <property type="entry name" value="RNaseH_sf"/>
</dbReference>
<name>A0AAD4W7K4_PRUDU</name>
<dbReference type="GO" id="GO:0003676">
    <property type="term" value="F:nucleic acid binding"/>
    <property type="evidence" value="ECO:0007669"/>
    <property type="project" value="InterPro"/>
</dbReference>
<gene>
    <name evidence="2" type="ORF">L3X38_017129</name>
</gene>